<evidence type="ECO:0000256" key="11">
    <source>
        <dbReference type="SAM" id="SignalP"/>
    </source>
</evidence>
<proteinExistence type="inferred from homology"/>
<evidence type="ECO:0000313" key="14">
    <source>
        <dbReference type="Proteomes" id="UP000276133"/>
    </source>
</evidence>
<dbReference type="SMART" id="SM00645">
    <property type="entry name" value="Pept_C1"/>
    <property type="match status" value="2"/>
</dbReference>
<keyword evidence="8" id="KW-0865">Zymogen</keyword>
<dbReference type="PANTHER" id="PTHR12411">
    <property type="entry name" value="CYSTEINE PROTEASE FAMILY C1-RELATED"/>
    <property type="match status" value="1"/>
</dbReference>
<dbReference type="Pfam" id="PF00112">
    <property type="entry name" value="Peptidase_C1"/>
    <property type="match status" value="2"/>
</dbReference>
<keyword evidence="9" id="KW-1015">Disulfide bond</keyword>
<comment type="caution">
    <text evidence="13">The sequence shown here is derived from an EMBL/GenBank/DDBJ whole genome shotgun (WGS) entry which is preliminary data.</text>
</comment>
<name>A0A3M7S4V0_BRAPC</name>
<evidence type="ECO:0000256" key="2">
    <source>
        <dbReference type="ARBA" id="ARBA00008455"/>
    </source>
</evidence>
<organism evidence="13 14">
    <name type="scientific">Brachionus plicatilis</name>
    <name type="common">Marine rotifer</name>
    <name type="synonym">Brachionus muelleri</name>
    <dbReference type="NCBI Taxonomy" id="10195"/>
    <lineage>
        <taxon>Eukaryota</taxon>
        <taxon>Metazoa</taxon>
        <taxon>Spiralia</taxon>
        <taxon>Gnathifera</taxon>
        <taxon>Rotifera</taxon>
        <taxon>Eurotatoria</taxon>
        <taxon>Monogononta</taxon>
        <taxon>Pseudotrocha</taxon>
        <taxon>Ploima</taxon>
        <taxon>Brachionidae</taxon>
        <taxon>Brachionus</taxon>
    </lineage>
</organism>
<dbReference type="AlphaFoldDB" id="A0A3M7S4V0"/>
<dbReference type="GO" id="GO:0016807">
    <property type="term" value="F:cysteine-type carboxypeptidase activity"/>
    <property type="evidence" value="ECO:0007669"/>
    <property type="project" value="UniProtKB-EC"/>
</dbReference>
<dbReference type="STRING" id="10195.A0A3M7S4V0"/>
<dbReference type="EMBL" id="REGN01002062">
    <property type="protein sequence ID" value="RNA30647.1"/>
    <property type="molecule type" value="Genomic_DNA"/>
</dbReference>
<protein>
    <recommendedName>
        <fullName evidence="3">cathepsin X</fullName>
        <ecNumber evidence="3">3.4.18.1</ecNumber>
    </recommendedName>
</protein>
<dbReference type="SUPFAM" id="SSF54001">
    <property type="entry name" value="Cysteine proteinases"/>
    <property type="match status" value="2"/>
</dbReference>
<dbReference type="PROSITE" id="PS00640">
    <property type="entry name" value="THIOL_PROTEASE_ASN"/>
    <property type="match status" value="1"/>
</dbReference>
<feature type="chain" id="PRO_5018688540" description="cathepsin X" evidence="11">
    <location>
        <begin position="22"/>
        <end position="639"/>
    </location>
</feature>
<dbReference type="Proteomes" id="UP000276133">
    <property type="component" value="Unassembled WGS sequence"/>
</dbReference>
<dbReference type="Gene3D" id="3.90.70.10">
    <property type="entry name" value="Cysteine proteinases"/>
    <property type="match status" value="2"/>
</dbReference>
<evidence type="ECO:0000256" key="10">
    <source>
        <dbReference type="ARBA" id="ARBA00023180"/>
    </source>
</evidence>
<evidence type="ECO:0000313" key="13">
    <source>
        <dbReference type="EMBL" id="RNA30647.1"/>
    </source>
</evidence>
<evidence type="ECO:0000256" key="8">
    <source>
        <dbReference type="ARBA" id="ARBA00023145"/>
    </source>
</evidence>
<evidence type="ECO:0000256" key="9">
    <source>
        <dbReference type="ARBA" id="ARBA00023157"/>
    </source>
</evidence>
<dbReference type="FunFam" id="3.90.70.10:FF:000060">
    <property type="entry name" value="Cathepsin Z"/>
    <property type="match status" value="1"/>
</dbReference>
<feature type="domain" description="Peptidase C1A papain C-terminal" evidence="12">
    <location>
        <begin position="341"/>
        <end position="570"/>
    </location>
</feature>
<evidence type="ECO:0000256" key="4">
    <source>
        <dbReference type="ARBA" id="ARBA00022670"/>
    </source>
</evidence>
<evidence type="ECO:0000256" key="3">
    <source>
        <dbReference type="ARBA" id="ARBA00012516"/>
    </source>
</evidence>
<sequence>MNSKQNLIFFLFVGIFTSSYGLVSKYVQEPCYLKEENPEPGIKTYPRPHEYLDINDLPSNWDWRNVNGKNFLSTTRNQHIPQYCGSCWAHGTTSAMADRINIKRKAAWPLAYLSVQNVIDCGNAGSCHGGNMIPVFRYAHQKGIPDETCNNYQAKDQACNTFNECYTCLSFSECHELRNYTRWKVGDYGSVSGREKMKAEIYANGPIACGIMATSKLDDYRGGIFSEYHVFPSINHVISVVGWGFDNETKIEYWIGRNSWGQPWGEQGFFRIVTSAYKNGGSKYNLAIEEECAYADPILVCLISCGVLRFNREPCYIKSKNPHPGVKNYPRPHEYLKLEDLPLNWDWRNMNGINYLSTTRNQHIPQYCGSCWAHGTTSAMADRINIKRNGSWPSAYLSVQNVVDCGDAGTCHGGDMVPVFKYAHEKGIPDETCNNYQAIDQKWYFFFDFLIKLYLFDINLNHSNPYNECYTCLTFNECHQVDNYKRWKVGDYGFIAGREKMKAEIFANGPIACALMATPKFENYTGGIYSEYFESPESLDGALITKPKLNIGSEETVRTKMEGINIIWPLKQIVLMEILFFRLIIVQLTEKSYKSKSFFEFSEGLLKKSKLLLIKPNVLFAIPGTLVDLVPKNSTFKEA</sequence>
<dbReference type="InterPro" id="IPR025661">
    <property type="entry name" value="Pept_asp_AS"/>
</dbReference>
<dbReference type="InterPro" id="IPR013128">
    <property type="entry name" value="Peptidase_C1A"/>
</dbReference>
<evidence type="ECO:0000256" key="7">
    <source>
        <dbReference type="ARBA" id="ARBA00022807"/>
    </source>
</evidence>
<dbReference type="InterPro" id="IPR033157">
    <property type="entry name" value="CTSZ"/>
</dbReference>
<dbReference type="CDD" id="cd02698">
    <property type="entry name" value="Peptidase_C1A_CathepsinX"/>
    <property type="match status" value="1"/>
</dbReference>
<accession>A0A3M7S4V0</accession>
<keyword evidence="7" id="KW-0788">Thiol protease</keyword>
<dbReference type="InterPro" id="IPR000668">
    <property type="entry name" value="Peptidase_C1A_C"/>
</dbReference>
<evidence type="ECO:0000259" key="12">
    <source>
        <dbReference type="SMART" id="SM00645"/>
    </source>
</evidence>
<evidence type="ECO:0000256" key="6">
    <source>
        <dbReference type="ARBA" id="ARBA00022801"/>
    </source>
</evidence>
<keyword evidence="5 11" id="KW-0732">Signal</keyword>
<keyword evidence="14" id="KW-1185">Reference proteome</keyword>
<dbReference type="OrthoDB" id="190265at2759"/>
<keyword evidence="10" id="KW-0325">Glycoprotein</keyword>
<keyword evidence="6" id="KW-0378">Hydrolase</keyword>
<evidence type="ECO:0000256" key="5">
    <source>
        <dbReference type="ARBA" id="ARBA00022729"/>
    </source>
</evidence>
<dbReference type="GO" id="GO:0006508">
    <property type="term" value="P:proteolysis"/>
    <property type="evidence" value="ECO:0007669"/>
    <property type="project" value="UniProtKB-KW"/>
</dbReference>
<comment type="similarity">
    <text evidence="2">Belongs to the peptidase C1 family.</text>
</comment>
<dbReference type="EC" id="3.4.18.1" evidence="3"/>
<reference evidence="13 14" key="1">
    <citation type="journal article" date="2018" name="Sci. Rep.">
        <title>Genomic signatures of local adaptation to the degree of environmental predictability in rotifers.</title>
        <authorList>
            <person name="Franch-Gras L."/>
            <person name="Hahn C."/>
            <person name="Garcia-Roger E.M."/>
            <person name="Carmona M.J."/>
            <person name="Serra M."/>
            <person name="Gomez A."/>
        </authorList>
    </citation>
    <scope>NUCLEOTIDE SEQUENCE [LARGE SCALE GENOMIC DNA]</scope>
    <source>
        <strain evidence="13">HYR1</strain>
    </source>
</reference>
<keyword evidence="4" id="KW-0645">Protease</keyword>
<feature type="domain" description="Peptidase C1A papain C-terminal" evidence="12">
    <location>
        <begin position="57"/>
        <end position="296"/>
    </location>
</feature>
<evidence type="ECO:0000256" key="1">
    <source>
        <dbReference type="ARBA" id="ARBA00001594"/>
    </source>
</evidence>
<comment type="catalytic activity">
    <reaction evidence="1">
        <text>Release of C-terminal amino acid residues with broad specificity, but lacks action on C-terminal proline. Shows weak endopeptidase activity.</text>
        <dbReference type="EC" id="3.4.18.1"/>
    </reaction>
</comment>
<dbReference type="InterPro" id="IPR038765">
    <property type="entry name" value="Papain-like_cys_pep_sf"/>
</dbReference>
<feature type="signal peptide" evidence="11">
    <location>
        <begin position="1"/>
        <end position="21"/>
    </location>
</feature>
<gene>
    <name evidence="13" type="ORF">BpHYR1_011489</name>
</gene>